<evidence type="ECO:0000259" key="6">
    <source>
        <dbReference type="Pfam" id="PF04542"/>
    </source>
</evidence>
<dbReference type="InterPro" id="IPR007627">
    <property type="entry name" value="RNA_pol_sigma70_r2"/>
</dbReference>
<accession>A0A7K3WY06</accession>
<comment type="similarity">
    <text evidence="1">Belongs to the sigma-70 factor family. ECF subfamily.</text>
</comment>
<keyword evidence="5" id="KW-0804">Transcription</keyword>
<feature type="domain" description="RNA polymerase sigma-70 region 2" evidence="6">
    <location>
        <begin position="13"/>
        <end position="75"/>
    </location>
</feature>
<dbReference type="GO" id="GO:0006352">
    <property type="term" value="P:DNA-templated transcription initiation"/>
    <property type="evidence" value="ECO:0007669"/>
    <property type="project" value="InterPro"/>
</dbReference>
<keyword evidence="4" id="KW-0238">DNA-binding</keyword>
<dbReference type="InterPro" id="IPR013324">
    <property type="entry name" value="RNA_pol_sigma_r3/r4-like"/>
</dbReference>
<dbReference type="SUPFAM" id="SSF88946">
    <property type="entry name" value="Sigma2 domain of RNA polymerase sigma factors"/>
    <property type="match status" value="1"/>
</dbReference>
<evidence type="ECO:0000313" key="8">
    <source>
        <dbReference type="EMBL" id="NEN25752.1"/>
    </source>
</evidence>
<dbReference type="NCBIfam" id="TIGR02937">
    <property type="entry name" value="sigma70-ECF"/>
    <property type="match status" value="1"/>
</dbReference>
<reference evidence="8 9" key="1">
    <citation type="submission" date="2020-02" db="EMBL/GenBank/DDBJ databases">
        <title>Out from the shadows clarifying the taxonomy of the family Cryomorphaceae and related taxa by utilizing the GTDB taxonomic framework.</title>
        <authorList>
            <person name="Bowman J.P."/>
        </authorList>
    </citation>
    <scope>NUCLEOTIDE SEQUENCE [LARGE SCALE GENOMIC DNA]</scope>
    <source>
        <strain evidence="8 9">QSSC 1-22</strain>
    </source>
</reference>
<name>A0A7K3WY06_9FLAO</name>
<evidence type="ECO:0000256" key="4">
    <source>
        <dbReference type="ARBA" id="ARBA00023125"/>
    </source>
</evidence>
<sequence length="171" mass="20095">MHQEEFTRTILVHKNKMYRFALSIMGNEHEAKDVVQDVMLKLWETRMELEDKLNLEAWCITLTRNKSLDKIKRMGRKLKSNLDDVGMKLVSDNPLPDTYTIQNDTMNNVSEALLKLPEQQKAVFQLRDVEGYSYLEICEALNMEMSKVKVYIFRARKSIKESLEKINSYGQ</sequence>
<dbReference type="Gene3D" id="1.10.10.10">
    <property type="entry name" value="Winged helix-like DNA-binding domain superfamily/Winged helix DNA-binding domain"/>
    <property type="match status" value="1"/>
</dbReference>
<dbReference type="InterPro" id="IPR013249">
    <property type="entry name" value="RNA_pol_sigma70_r4_t2"/>
</dbReference>
<protein>
    <submittedName>
        <fullName evidence="8">RNA polymerase sigma factor</fullName>
    </submittedName>
</protein>
<keyword evidence="2" id="KW-0805">Transcription regulation</keyword>
<dbReference type="InterPro" id="IPR036388">
    <property type="entry name" value="WH-like_DNA-bd_sf"/>
</dbReference>
<comment type="caution">
    <text evidence="8">The sequence shown here is derived from an EMBL/GenBank/DDBJ whole genome shotgun (WGS) entry which is preliminary data.</text>
</comment>
<dbReference type="GO" id="GO:0016987">
    <property type="term" value="F:sigma factor activity"/>
    <property type="evidence" value="ECO:0007669"/>
    <property type="project" value="UniProtKB-KW"/>
</dbReference>
<dbReference type="PANTHER" id="PTHR43133:SF8">
    <property type="entry name" value="RNA POLYMERASE SIGMA FACTOR HI_1459-RELATED"/>
    <property type="match status" value="1"/>
</dbReference>
<keyword evidence="9" id="KW-1185">Reference proteome</keyword>
<evidence type="ECO:0000256" key="5">
    <source>
        <dbReference type="ARBA" id="ARBA00023163"/>
    </source>
</evidence>
<evidence type="ECO:0000259" key="7">
    <source>
        <dbReference type="Pfam" id="PF08281"/>
    </source>
</evidence>
<feature type="domain" description="RNA polymerase sigma factor 70 region 4 type 2" evidence="7">
    <location>
        <begin position="108"/>
        <end position="158"/>
    </location>
</feature>
<dbReference type="InterPro" id="IPR039425">
    <property type="entry name" value="RNA_pol_sigma-70-like"/>
</dbReference>
<dbReference type="AlphaFoldDB" id="A0A7K3WY06"/>
<dbReference type="SUPFAM" id="SSF88659">
    <property type="entry name" value="Sigma3 and sigma4 domains of RNA polymerase sigma factors"/>
    <property type="match status" value="1"/>
</dbReference>
<dbReference type="RefSeq" id="WP_163287198.1">
    <property type="nucleotide sequence ID" value="NZ_JAAGVY010000076.1"/>
</dbReference>
<evidence type="ECO:0000313" key="9">
    <source>
        <dbReference type="Proteomes" id="UP000486602"/>
    </source>
</evidence>
<dbReference type="CDD" id="cd06171">
    <property type="entry name" value="Sigma70_r4"/>
    <property type="match status" value="1"/>
</dbReference>
<dbReference type="Gene3D" id="1.10.1740.10">
    <property type="match status" value="1"/>
</dbReference>
<dbReference type="Pfam" id="PF08281">
    <property type="entry name" value="Sigma70_r4_2"/>
    <property type="match status" value="1"/>
</dbReference>
<dbReference type="InterPro" id="IPR014284">
    <property type="entry name" value="RNA_pol_sigma-70_dom"/>
</dbReference>
<dbReference type="InterPro" id="IPR013325">
    <property type="entry name" value="RNA_pol_sigma_r2"/>
</dbReference>
<evidence type="ECO:0000256" key="3">
    <source>
        <dbReference type="ARBA" id="ARBA00023082"/>
    </source>
</evidence>
<evidence type="ECO:0000256" key="1">
    <source>
        <dbReference type="ARBA" id="ARBA00010641"/>
    </source>
</evidence>
<organism evidence="8 9">
    <name type="scientific">Cryomorpha ignava</name>
    <dbReference type="NCBI Taxonomy" id="101383"/>
    <lineage>
        <taxon>Bacteria</taxon>
        <taxon>Pseudomonadati</taxon>
        <taxon>Bacteroidota</taxon>
        <taxon>Flavobacteriia</taxon>
        <taxon>Flavobacteriales</taxon>
        <taxon>Cryomorphaceae</taxon>
        <taxon>Cryomorpha</taxon>
    </lineage>
</organism>
<dbReference type="Proteomes" id="UP000486602">
    <property type="component" value="Unassembled WGS sequence"/>
</dbReference>
<dbReference type="Pfam" id="PF04542">
    <property type="entry name" value="Sigma70_r2"/>
    <property type="match status" value="1"/>
</dbReference>
<dbReference type="EMBL" id="JAAGVY010000076">
    <property type="protein sequence ID" value="NEN25752.1"/>
    <property type="molecule type" value="Genomic_DNA"/>
</dbReference>
<evidence type="ECO:0000256" key="2">
    <source>
        <dbReference type="ARBA" id="ARBA00023015"/>
    </source>
</evidence>
<gene>
    <name evidence="8" type="ORF">G3O08_19870</name>
</gene>
<keyword evidence="3" id="KW-0731">Sigma factor</keyword>
<dbReference type="GO" id="GO:0003677">
    <property type="term" value="F:DNA binding"/>
    <property type="evidence" value="ECO:0007669"/>
    <property type="project" value="UniProtKB-KW"/>
</dbReference>
<proteinExistence type="inferred from homology"/>
<dbReference type="PANTHER" id="PTHR43133">
    <property type="entry name" value="RNA POLYMERASE ECF-TYPE SIGMA FACTO"/>
    <property type="match status" value="1"/>
</dbReference>